<sequence length="264" mass="30608">MDHSLSKEEQQDLLAWVDKISFSRPKRNITRDFSDGGKVCLYLMFMLANYSPQMSVCVFIYLRTYCVSVLDPPAVMIAEIIKHFFPKIVDLHNYSASCKTQQKLSNWSLLNKRVFPKLDMDVPEEMAKKIVTSTPGAIVPVLSVLKEKIEEKLQYYDTRSQEKPFSDVEIQQAEARIVAQLAEMKSTETKVKPQHMMFYTEMNPATIRQILLEKELQVQDLQETVKVFQVKVSKLEELVRLKDKRIEYLTCLPEAYKTKLQLAG</sequence>
<gene>
    <name evidence="2" type="ORF">CRENBAI_014189</name>
</gene>
<dbReference type="InterPro" id="IPR052111">
    <property type="entry name" value="Spermatogenesis_Ciliary_MAP"/>
</dbReference>
<evidence type="ECO:0000313" key="3">
    <source>
        <dbReference type="Proteomes" id="UP001311232"/>
    </source>
</evidence>
<dbReference type="InterPro" id="IPR010441">
    <property type="entry name" value="CH_2"/>
</dbReference>
<keyword evidence="3" id="KW-1185">Reference proteome</keyword>
<evidence type="ECO:0000259" key="1">
    <source>
        <dbReference type="Pfam" id="PF06294"/>
    </source>
</evidence>
<dbReference type="PANTHER" id="PTHR12509">
    <property type="entry name" value="SPERMATOGENESIS-ASSOCIATED 4-RELATED"/>
    <property type="match status" value="1"/>
</dbReference>
<reference evidence="2 3" key="1">
    <citation type="submission" date="2021-06" db="EMBL/GenBank/DDBJ databases">
        <authorList>
            <person name="Palmer J.M."/>
        </authorList>
    </citation>
    <scope>NUCLEOTIDE SEQUENCE [LARGE SCALE GENOMIC DNA]</scope>
    <source>
        <strain evidence="2 3">MEX-2019</strain>
        <tissue evidence="2">Muscle</tissue>
    </source>
</reference>
<organism evidence="2 3">
    <name type="scientific">Crenichthys baileyi</name>
    <name type="common">White River springfish</name>
    <dbReference type="NCBI Taxonomy" id="28760"/>
    <lineage>
        <taxon>Eukaryota</taxon>
        <taxon>Metazoa</taxon>
        <taxon>Chordata</taxon>
        <taxon>Craniata</taxon>
        <taxon>Vertebrata</taxon>
        <taxon>Euteleostomi</taxon>
        <taxon>Actinopterygii</taxon>
        <taxon>Neopterygii</taxon>
        <taxon>Teleostei</taxon>
        <taxon>Neoteleostei</taxon>
        <taxon>Acanthomorphata</taxon>
        <taxon>Ovalentaria</taxon>
        <taxon>Atherinomorphae</taxon>
        <taxon>Cyprinodontiformes</taxon>
        <taxon>Goodeidae</taxon>
        <taxon>Crenichthys</taxon>
    </lineage>
</organism>
<dbReference type="GO" id="GO:0051493">
    <property type="term" value="P:regulation of cytoskeleton organization"/>
    <property type="evidence" value="ECO:0007669"/>
    <property type="project" value="TreeGrafter"/>
</dbReference>
<dbReference type="GO" id="GO:0005930">
    <property type="term" value="C:axoneme"/>
    <property type="evidence" value="ECO:0007669"/>
    <property type="project" value="TreeGrafter"/>
</dbReference>
<dbReference type="Pfam" id="PF06294">
    <property type="entry name" value="CH_2"/>
    <property type="match status" value="1"/>
</dbReference>
<protein>
    <recommendedName>
        <fullName evidence="1">CH-like domain-containing protein</fullName>
    </recommendedName>
</protein>
<proteinExistence type="predicted"/>
<dbReference type="AlphaFoldDB" id="A0AAV9R2R0"/>
<dbReference type="InterPro" id="IPR036872">
    <property type="entry name" value="CH_dom_sf"/>
</dbReference>
<name>A0AAV9R2R0_9TELE</name>
<dbReference type="Proteomes" id="UP001311232">
    <property type="component" value="Unassembled WGS sequence"/>
</dbReference>
<dbReference type="PANTHER" id="PTHR12509:SF9">
    <property type="entry name" value="SPERM FLAGELLAR PROTEIN 1 ISOFORM X1"/>
    <property type="match status" value="1"/>
</dbReference>
<accession>A0AAV9R2R0</accession>
<evidence type="ECO:0000313" key="2">
    <source>
        <dbReference type="EMBL" id="KAK5602305.1"/>
    </source>
</evidence>
<comment type="caution">
    <text evidence="2">The sequence shown here is derived from an EMBL/GenBank/DDBJ whole genome shotgun (WGS) entry which is preliminary data.</text>
</comment>
<feature type="domain" description="CH-like" evidence="1">
    <location>
        <begin position="74"/>
        <end position="146"/>
    </location>
</feature>
<dbReference type="EMBL" id="JAHHUM010002621">
    <property type="protein sequence ID" value="KAK5602305.1"/>
    <property type="molecule type" value="Genomic_DNA"/>
</dbReference>
<dbReference type="Gene3D" id="1.10.418.10">
    <property type="entry name" value="Calponin-like domain"/>
    <property type="match status" value="2"/>
</dbReference>
<dbReference type="GO" id="GO:0008017">
    <property type="term" value="F:microtubule binding"/>
    <property type="evidence" value="ECO:0007669"/>
    <property type="project" value="TreeGrafter"/>
</dbReference>